<dbReference type="EMBL" id="CP117267">
    <property type="protein sequence ID" value="WFS24316.1"/>
    <property type="molecule type" value="Genomic_DNA"/>
</dbReference>
<reference evidence="2" key="2">
    <citation type="journal article" date="2023" name="MicrobiologyOpen">
        <title>Genomics of the tumorigenes clade of the family Rhizobiaceae and description of Rhizobium rhododendri sp. nov.</title>
        <authorList>
            <person name="Kuzmanovic N."/>
            <person name="diCenzo G.C."/>
            <person name="Bunk B."/>
            <person name="Sproeer C."/>
            <person name="Fruehling A."/>
            <person name="Neumann-Schaal M."/>
            <person name="Overmann J."/>
            <person name="Smalla K."/>
        </authorList>
    </citation>
    <scope>NUCLEOTIDE SEQUENCE</scope>
    <source>
        <strain evidence="2">Rho-6.2</strain>
    </source>
</reference>
<dbReference type="RefSeq" id="WP_142822857.1">
    <property type="nucleotide sequence ID" value="NZ_CP117267.1"/>
</dbReference>
<feature type="signal peptide" evidence="1">
    <location>
        <begin position="1"/>
        <end position="23"/>
    </location>
</feature>
<protein>
    <submittedName>
        <fullName evidence="2">Uncharacterized protein</fullName>
    </submittedName>
</protein>
<reference evidence="2" key="1">
    <citation type="journal article" date="2019" name="Phytopathology">
        <title>A Novel Group of Rhizobium tumorigenes-Like Agrobacteria Associated with Crown Gall Disease of Rhododendron and Blueberry.</title>
        <authorList>
            <person name="Kuzmanovic N."/>
            <person name="Behrens P."/>
            <person name="Idczak E."/>
            <person name="Wagner S."/>
            <person name="Gotz M."/>
            <person name="Sproer C."/>
            <person name="Bunk B."/>
            <person name="Overmann J."/>
            <person name="Smalla K."/>
        </authorList>
    </citation>
    <scope>NUCLEOTIDE SEQUENCE</scope>
    <source>
        <strain evidence="2">Rho-6.2</strain>
    </source>
</reference>
<sequence length="180" mass="19011">MPRSLPAYLIAALVLIQAPGAFAADPAVSPVKTIMDATVANWAGGDGDWQDIFDASHLRQLFSADFIRGYQAAQNYPATEDGISPFDYDVIVGSQDACPLENVTIVPGAVSGGKTEVVARFQKSRCMGADDAAASDAFTEVRFEVLTEGGKLVVDDILTTDDNGKPSSLKAAMQDIAKQP</sequence>
<keyword evidence="3" id="KW-1185">Reference proteome</keyword>
<proteinExistence type="predicted"/>
<feature type="chain" id="PRO_5046448193" evidence="1">
    <location>
        <begin position="24"/>
        <end position="180"/>
    </location>
</feature>
<dbReference type="Proteomes" id="UP000318939">
    <property type="component" value="Chromosome"/>
</dbReference>
<name>A0ABY8IKW1_9HYPH</name>
<organism evidence="2 3">
    <name type="scientific">Rhizobium rhododendri</name>
    <dbReference type="NCBI Taxonomy" id="2506430"/>
    <lineage>
        <taxon>Bacteria</taxon>
        <taxon>Pseudomonadati</taxon>
        <taxon>Pseudomonadota</taxon>
        <taxon>Alphaproteobacteria</taxon>
        <taxon>Hyphomicrobiales</taxon>
        <taxon>Rhizobiaceae</taxon>
        <taxon>Rhizobium/Agrobacterium group</taxon>
        <taxon>Rhizobium</taxon>
    </lineage>
</organism>
<evidence type="ECO:0000313" key="3">
    <source>
        <dbReference type="Proteomes" id="UP000318939"/>
    </source>
</evidence>
<gene>
    <name evidence="2" type="ORF">PR018_07430</name>
</gene>
<accession>A0ABY8IKW1</accession>
<evidence type="ECO:0000256" key="1">
    <source>
        <dbReference type="SAM" id="SignalP"/>
    </source>
</evidence>
<keyword evidence="1" id="KW-0732">Signal</keyword>
<evidence type="ECO:0000313" key="2">
    <source>
        <dbReference type="EMBL" id="WFS24316.1"/>
    </source>
</evidence>